<evidence type="ECO:0008006" key="3">
    <source>
        <dbReference type="Google" id="ProtNLM"/>
    </source>
</evidence>
<organism evidence="1 2">
    <name type="scientific">candidate division WWE3 bacterium CG_4_9_14_3_um_filter_34_6</name>
    <dbReference type="NCBI Taxonomy" id="1975079"/>
    <lineage>
        <taxon>Bacteria</taxon>
        <taxon>Katanobacteria</taxon>
    </lineage>
</organism>
<comment type="caution">
    <text evidence="1">The sequence shown here is derived from an EMBL/GenBank/DDBJ whole genome shotgun (WGS) entry which is preliminary data.</text>
</comment>
<proteinExistence type="predicted"/>
<gene>
    <name evidence="1" type="ORF">CO178_00040</name>
</gene>
<protein>
    <recommendedName>
        <fullName evidence="3">Transcriptional regulator</fullName>
    </recommendedName>
</protein>
<evidence type="ECO:0000313" key="1">
    <source>
        <dbReference type="EMBL" id="PJA41486.1"/>
    </source>
</evidence>
<dbReference type="Proteomes" id="UP000230683">
    <property type="component" value="Unassembled WGS sequence"/>
</dbReference>
<dbReference type="AlphaFoldDB" id="A0A2M7X5M1"/>
<name>A0A2M7X5M1_UNCKA</name>
<reference evidence="2" key="1">
    <citation type="submission" date="2017-09" db="EMBL/GenBank/DDBJ databases">
        <title>Depth-based differentiation of microbial function through sediment-hosted aquifers and enrichment of novel symbionts in the deep terrestrial subsurface.</title>
        <authorList>
            <person name="Probst A.J."/>
            <person name="Ladd B."/>
            <person name="Jarett J.K."/>
            <person name="Geller-Mcgrath D.E."/>
            <person name="Sieber C.M.K."/>
            <person name="Emerson J.B."/>
            <person name="Anantharaman K."/>
            <person name="Thomas B.C."/>
            <person name="Malmstrom R."/>
            <person name="Stieglmeier M."/>
            <person name="Klingl A."/>
            <person name="Woyke T."/>
            <person name="Ryan C.M."/>
            <person name="Banfield J.F."/>
        </authorList>
    </citation>
    <scope>NUCLEOTIDE SEQUENCE [LARGE SCALE GENOMIC DNA]</scope>
</reference>
<dbReference type="EMBL" id="PFWY01000002">
    <property type="protein sequence ID" value="PJA41486.1"/>
    <property type="molecule type" value="Genomic_DNA"/>
</dbReference>
<accession>A0A2M7X5M1</accession>
<evidence type="ECO:0000313" key="2">
    <source>
        <dbReference type="Proteomes" id="UP000230683"/>
    </source>
</evidence>
<sequence length="186" mass="21479">MYRIRNTQKQTILLQQNKRILKTSDLAVLWGVENKNTLYTTIKRFTQKEILFSIQKGMYATIPIVKLDKYELGCAISGSLSYVSAETVLQNSGVIMQNVSKITLFGEKTKEIRFNDVVYFCKKMDPKFLINRKGIEDKAHYSVATLERAVADILFINPKYYFDNKTPINIEKVDDINISLGYKTEK</sequence>